<dbReference type="Gene3D" id="2.40.40.20">
    <property type="match status" value="1"/>
</dbReference>
<dbReference type="NCBIfam" id="TIGR01591">
    <property type="entry name" value="Fdh-alpha"/>
    <property type="match status" value="1"/>
</dbReference>
<dbReference type="InterPro" id="IPR036010">
    <property type="entry name" value="2Fe-2S_ferredoxin-like_sf"/>
</dbReference>
<dbReference type="PROSITE" id="PS51669">
    <property type="entry name" value="4FE4S_MOW_BIS_MGD"/>
    <property type="match status" value="1"/>
</dbReference>
<dbReference type="FunFam" id="3.30.70.20:FF:000035">
    <property type="entry name" value="Iron hydrogenase 1"/>
    <property type="match status" value="1"/>
</dbReference>
<dbReference type="InterPro" id="IPR054351">
    <property type="entry name" value="NADH_UbQ_OxRdtase_ferredoxin"/>
</dbReference>
<dbReference type="RefSeq" id="WP_198101938.1">
    <property type="nucleotide sequence ID" value="NZ_JAEDAL010000012.1"/>
</dbReference>
<dbReference type="GO" id="GO:0022904">
    <property type="term" value="P:respiratory electron transport chain"/>
    <property type="evidence" value="ECO:0007669"/>
    <property type="project" value="TreeGrafter"/>
</dbReference>
<dbReference type="InterPro" id="IPR050123">
    <property type="entry name" value="Prok_molybdopt-oxidoreductase"/>
</dbReference>
<gene>
    <name evidence="8" type="primary">fdhF</name>
    <name evidence="8" type="ORF">I7X43_15880</name>
</gene>
<dbReference type="CDD" id="cd00508">
    <property type="entry name" value="MopB_CT_Fdh-Nap-like"/>
    <property type="match status" value="1"/>
</dbReference>
<dbReference type="InterPro" id="IPR017900">
    <property type="entry name" value="4Fe4S_Fe_S_CS"/>
</dbReference>
<feature type="domain" description="4Fe-4S Mo/W bis-MGD-type" evidence="7">
    <location>
        <begin position="214"/>
        <end position="271"/>
    </location>
</feature>
<dbReference type="GO" id="GO:0003954">
    <property type="term" value="F:NADH dehydrogenase activity"/>
    <property type="evidence" value="ECO:0007669"/>
    <property type="project" value="TreeGrafter"/>
</dbReference>
<keyword evidence="2" id="KW-0479">Metal-binding</keyword>
<dbReference type="PROSITE" id="PS51379">
    <property type="entry name" value="4FE4S_FER_2"/>
    <property type="match status" value="2"/>
</dbReference>
<evidence type="ECO:0000256" key="3">
    <source>
        <dbReference type="ARBA" id="ARBA00022737"/>
    </source>
</evidence>
<dbReference type="Pfam" id="PF00384">
    <property type="entry name" value="Molybdopterin"/>
    <property type="match status" value="1"/>
</dbReference>
<dbReference type="PROSITE" id="PS00551">
    <property type="entry name" value="MOLYBDOPTERIN_PROK_1"/>
    <property type="match status" value="1"/>
</dbReference>
<dbReference type="PANTHER" id="PTHR43105">
    <property type="entry name" value="RESPIRATORY NITRATE REDUCTASE"/>
    <property type="match status" value="1"/>
</dbReference>
<evidence type="ECO:0000256" key="4">
    <source>
        <dbReference type="ARBA" id="ARBA00023004"/>
    </source>
</evidence>
<dbReference type="AlphaFoldDB" id="A0A931IYP7"/>
<evidence type="ECO:0000256" key="5">
    <source>
        <dbReference type="ARBA" id="ARBA00023014"/>
    </source>
</evidence>
<dbReference type="Gene3D" id="2.20.25.90">
    <property type="entry name" value="ADC-like domains"/>
    <property type="match status" value="1"/>
</dbReference>
<evidence type="ECO:0000313" key="9">
    <source>
        <dbReference type="Proteomes" id="UP000620139"/>
    </source>
</evidence>
<dbReference type="InterPro" id="IPR009010">
    <property type="entry name" value="Asp_de-COase-like_dom_sf"/>
</dbReference>
<dbReference type="InterPro" id="IPR006657">
    <property type="entry name" value="MoPterin_dinucl-bd_dom"/>
</dbReference>
<keyword evidence="5" id="KW-0411">Iron-sulfur</keyword>
<evidence type="ECO:0000256" key="1">
    <source>
        <dbReference type="ARBA" id="ARBA00022485"/>
    </source>
</evidence>
<organism evidence="8 9">
    <name type="scientific">Inhella gelatinilytica</name>
    <dbReference type="NCBI Taxonomy" id="2795030"/>
    <lineage>
        <taxon>Bacteria</taxon>
        <taxon>Pseudomonadati</taxon>
        <taxon>Pseudomonadota</taxon>
        <taxon>Betaproteobacteria</taxon>
        <taxon>Burkholderiales</taxon>
        <taxon>Sphaerotilaceae</taxon>
        <taxon>Inhella</taxon>
    </lineage>
</organism>
<name>A0A931IYP7_9BURK</name>
<protein>
    <submittedName>
        <fullName evidence="8">Formate dehydrogenase subunit alpha</fullName>
    </submittedName>
</protein>
<dbReference type="PANTHER" id="PTHR43105:SF10">
    <property type="entry name" value="NADH-QUINONE OXIDOREDUCTASE SUBUNIT G"/>
    <property type="match status" value="1"/>
</dbReference>
<dbReference type="Gene3D" id="3.40.228.10">
    <property type="entry name" value="Dimethylsulfoxide Reductase, domain 2"/>
    <property type="match status" value="1"/>
</dbReference>
<dbReference type="CDD" id="cd02753">
    <property type="entry name" value="MopB_Formate-Dh-H"/>
    <property type="match status" value="1"/>
</dbReference>
<dbReference type="GO" id="GO:0046872">
    <property type="term" value="F:metal ion binding"/>
    <property type="evidence" value="ECO:0007669"/>
    <property type="project" value="UniProtKB-KW"/>
</dbReference>
<reference evidence="8" key="1">
    <citation type="submission" date="2020-12" db="EMBL/GenBank/DDBJ databases">
        <title>The genome sequence of Inhella sp. 4Y17.</title>
        <authorList>
            <person name="Liu Y."/>
        </authorList>
    </citation>
    <scope>NUCLEOTIDE SEQUENCE</scope>
    <source>
        <strain evidence="8">4Y10</strain>
    </source>
</reference>
<dbReference type="Pfam" id="PF13510">
    <property type="entry name" value="Fer2_4"/>
    <property type="match status" value="1"/>
</dbReference>
<dbReference type="SUPFAM" id="SSF54862">
    <property type="entry name" value="4Fe-4S ferredoxins"/>
    <property type="match status" value="1"/>
</dbReference>
<dbReference type="PIRSF" id="PIRSF036643">
    <property type="entry name" value="FDH_alpha"/>
    <property type="match status" value="1"/>
</dbReference>
<comment type="caution">
    <text evidence="8">The sequence shown here is derived from an EMBL/GenBank/DDBJ whole genome shotgun (WGS) entry which is preliminary data.</text>
</comment>
<dbReference type="SMART" id="SM00926">
    <property type="entry name" value="Molybdop_Fe4S4"/>
    <property type="match status" value="1"/>
</dbReference>
<dbReference type="GO" id="GO:0008863">
    <property type="term" value="F:formate dehydrogenase (NAD+) activity"/>
    <property type="evidence" value="ECO:0007669"/>
    <property type="project" value="InterPro"/>
</dbReference>
<dbReference type="InterPro" id="IPR041924">
    <property type="entry name" value="Formate_Dh-H_N"/>
</dbReference>
<dbReference type="SUPFAM" id="SSF50692">
    <property type="entry name" value="ADC-like"/>
    <property type="match status" value="1"/>
</dbReference>
<dbReference type="InterPro" id="IPR006963">
    <property type="entry name" value="Mopterin_OxRdtase_4Fe-4S_dom"/>
</dbReference>
<dbReference type="SUPFAM" id="SSF54292">
    <property type="entry name" value="2Fe-2S ferredoxin-like"/>
    <property type="match status" value="1"/>
</dbReference>
<dbReference type="InterPro" id="IPR027467">
    <property type="entry name" value="MopterinOxRdtase_cofactor_BS"/>
</dbReference>
<evidence type="ECO:0000313" key="8">
    <source>
        <dbReference type="EMBL" id="MBH9554322.1"/>
    </source>
</evidence>
<keyword evidence="1" id="KW-0004">4Fe-4S</keyword>
<dbReference type="Proteomes" id="UP000620139">
    <property type="component" value="Unassembled WGS sequence"/>
</dbReference>
<dbReference type="InterPro" id="IPR006478">
    <property type="entry name" value="Formate_DH_asu"/>
</dbReference>
<feature type="domain" description="4Fe-4S ferredoxin-type" evidence="6">
    <location>
        <begin position="178"/>
        <end position="207"/>
    </location>
</feature>
<dbReference type="Pfam" id="PF01568">
    <property type="entry name" value="Molydop_binding"/>
    <property type="match status" value="1"/>
</dbReference>
<dbReference type="EMBL" id="JAEDAL010000012">
    <property type="protein sequence ID" value="MBH9554322.1"/>
    <property type="molecule type" value="Genomic_DNA"/>
</dbReference>
<dbReference type="GO" id="GO:0051539">
    <property type="term" value="F:4 iron, 4 sulfur cluster binding"/>
    <property type="evidence" value="ECO:0007669"/>
    <property type="project" value="UniProtKB-KW"/>
</dbReference>
<dbReference type="GO" id="GO:1990204">
    <property type="term" value="C:oxidoreductase complex"/>
    <property type="evidence" value="ECO:0007669"/>
    <property type="project" value="UniProtKB-ARBA"/>
</dbReference>
<feature type="domain" description="4Fe-4S ferredoxin-type" evidence="6">
    <location>
        <begin position="135"/>
        <end position="154"/>
    </location>
</feature>
<dbReference type="Pfam" id="PF22117">
    <property type="entry name" value="Fer4_Nqo3"/>
    <property type="match status" value="1"/>
</dbReference>
<dbReference type="Gene3D" id="3.10.20.740">
    <property type="match status" value="1"/>
</dbReference>
<dbReference type="InterPro" id="IPR006656">
    <property type="entry name" value="Mopterin_OxRdtase"/>
</dbReference>
<keyword evidence="9" id="KW-1185">Reference proteome</keyword>
<dbReference type="InterPro" id="IPR017896">
    <property type="entry name" value="4Fe4S_Fe-S-bd"/>
</dbReference>
<keyword evidence="4" id="KW-0408">Iron</keyword>
<evidence type="ECO:0000259" key="7">
    <source>
        <dbReference type="PROSITE" id="PS51669"/>
    </source>
</evidence>
<dbReference type="Gene3D" id="3.30.70.20">
    <property type="match status" value="1"/>
</dbReference>
<proteinExistence type="predicted"/>
<dbReference type="Pfam" id="PF04879">
    <property type="entry name" value="Molybdop_Fe4S4"/>
    <property type="match status" value="1"/>
</dbReference>
<dbReference type="GO" id="GO:0043546">
    <property type="term" value="F:molybdopterin cofactor binding"/>
    <property type="evidence" value="ECO:0007669"/>
    <property type="project" value="InterPro"/>
</dbReference>
<dbReference type="GO" id="GO:0016020">
    <property type="term" value="C:membrane"/>
    <property type="evidence" value="ECO:0007669"/>
    <property type="project" value="TreeGrafter"/>
</dbReference>
<dbReference type="Gene3D" id="3.40.50.740">
    <property type="match status" value="1"/>
</dbReference>
<keyword evidence="3" id="KW-0677">Repeat</keyword>
<sequence>MTLKLEIDGVWQEGREGETLLALLQRLGMAPPALCHDPRLPPAPRCRLCEVQVAGEPHPQPACALVVREGLSVRTQSADLAGYRHQWLERLAGHVEPAAMQRHPERSLHRALSAARVAPRLEEGGCGRSLDSTHPLIQVDLDQCIACQRCVRVCNEIQGQGVWHQLGRGEGIQLLSDGATGLGDSHCVSCGGCVDACPTAALTDTSGLQPHTAVRWTRTVCPYCGVGCELELGADAQDRIVGVRAALDGPVNKGHLCVKGRFGQGYVDAPSRVTTPMIRRDGAWVPCSWDEALAYAAERLMALKAAHGPQALGVLGSARATNEDNYLAQKFARLVLETHNVDCCARVCHAPTAVALKNLLGTGAATNSFDDIEHSRLFLIVGANPTENHPVIGARLKQQLLRGQAQAIVIDPRRTELAELATLHLAPWPGTDVPLFNAMAQHILASGVQDSAFAAERLEGWAPFVEAVNAWTPERAEGVCGVPAALIRAAAELYARTRPAMSIHGLGLTEQVQGVDAVMGLVHLALLCGHIGQPGSGVNPLRGQNNVQGSAHMGCEPGSLPGGQSLAQGRATCEAVWGQKLPEARGLTLMEMMDAAGQGRFKGLLVVGYDIAHSLPDSERTWAALEKLELVVVQDLVLTQTAARFGHVFLPACSAAEKSGSFMNAERRVQRVRPAVSPRGEARPDWWIQCALAQACGHPQGFEFEDAAAVWDEVRRVWPAGAGMSNARLDAAGLQWPCRDEQDPGSTLLHRSGFSIGPRATLRALEFLGSPERPDDEFPVLLITGRNLYQFNAGTMSHASAVEALRPADTLDLAPEQAEALGLAEGQAVRVCSRHGEAVLPLRVDARVAPGMAFATFHDPEREVNRLIGPWRDAVAHTPAYKRTAIRIQPA</sequence>
<evidence type="ECO:0000256" key="2">
    <source>
        <dbReference type="ARBA" id="ARBA00022723"/>
    </source>
</evidence>
<dbReference type="SUPFAM" id="SSF53706">
    <property type="entry name" value="Formate dehydrogenase/DMSO reductase, domains 1-3"/>
    <property type="match status" value="1"/>
</dbReference>
<evidence type="ECO:0000259" key="6">
    <source>
        <dbReference type="PROSITE" id="PS51379"/>
    </source>
</evidence>
<dbReference type="PROSITE" id="PS00198">
    <property type="entry name" value="4FE4S_FER_1"/>
    <property type="match status" value="1"/>
</dbReference>
<accession>A0A931IYP7</accession>
<dbReference type="GO" id="GO:0015942">
    <property type="term" value="P:formate metabolic process"/>
    <property type="evidence" value="ECO:0007669"/>
    <property type="project" value="InterPro"/>
</dbReference>